<dbReference type="Gene3D" id="3.40.50.2000">
    <property type="entry name" value="Glycogen Phosphorylase B"/>
    <property type="match status" value="1"/>
</dbReference>
<dbReference type="PANTHER" id="PTHR46656:SF3">
    <property type="entry name" value="PUTATIVE-RELATED"/>
    <property type="match status" value="1"/>
</dbReference>
<feature type="domain" description="Glycosyl transferase family 1" evidence="2">
    <location>
        <begin position="643"/>
        <end position="704"/>
    </location>
</feature>
<dbReference type="EMBL" id="CAFBMX010000002">
    <property type="protein sequence ID" value="CAB4921439.1"/>
    <property type="molecule type" value="Genomic_DNA"/>
</dbReference>
<evidence type="ECO:0000313" key="3">
    <source>
        <dbReference type="EMBL" id="CAB4921439.1"/>
    </source>
</evidence>
<reference evidence="3" key="1">
    <citation type="submission" date="2020-05" db="EMBL/GenBank/DDBJ databases">
        <authorList>
            <person name="Chiriac C."/>
            <person name="Salcher M."/>
            <person name="Ghai R."/>
            <person name="Kavagutti S V."/>
        </authorList>
    </citation>
    <scope>NUCLEOTIDE SEQUENCE</scope>
</reference>
<accession>A0A6J7HX58</accession>
<dbReference type="SUPFAM" id="SSF53448">
    <property type="entry name" value="Nucleotide-diphospho-sugar transferases"/>
    <property type="match status" value="1"/>
</dbReference>
<dbReference type="Pfam" id="PF00534">
    <property type="entry name" value="Glycos_transf_1"/>
    <property type="match status" value="1"/>
</dbReference>
<dbReference type="PANTHER" id="PTHR46656">
    <property type="entry name" value="PUTATIVE-RELATED"/>
    <property type="match status" value="1"/>
</dbReference>
<dbReference type="InterPro" id="IPR029044">
    <property type="entry name" value="Nucleotide-diphossugar_trans"/>
</dbReference>
<dbReference type="SUPFAM" id="SSF53756">
    <property type="entry name" value="UDP-Glycosyltransferase/glycogen phosphorylase"/>
    <property type="match status" value="1"/>
</dbReference>
<dbReference type="GO" id="GO:0016757">
    <property type="term" value="F:glycosyltransferase activity"/>
    <property type="evidence" value="ECO:0007669"/>
    <property type="project" value="InterPro"/>
</dbReference>
<proteinExistence type="predicted"/>
<evidence type="ECO:0000259" key="2">
    <source>
        <dbReference type="Pfam" id="PF00534"/>
    </source>
</evidence>
<feature type="region of interest" description="Disordered" evidence="1">
    <location>
        <begin position="888"/>
        <end position="910"/>
    </location>
</feature>
<sequence>MPELDICTIVARNYLPQARVLARSHAEHHPGARCFVLVIDDDGSVDAQAEPFELVAPADLRLDAYDEMRAAYDVLEFATSLKPWLLRHLLEERGCAAGLAYLDPDIRIFAPLGPVEEALRDHPVVLTPHLAGPLPRDGRRPSEADILVAGFFNLGFVALKAGADADRLLDWWAERLLTDCRNAPAEGIFVDQRWMDLAPSFLPDLAVLRDPACNLAYWNILGRELTVTDGRYAVDGHPLRFLHLSGYDPARPFELSRHQDRVRLSDEPVLRELCDGYRAALLEEGWDAACAIPYGNDVLPSGMALTPLLREAYRDGRSEGMLPASIFTPAGEAEFVAWLNERDPQAPRVTRLLQRAWAERSDMRHAFPDLGDERDARGFLRWVADHGSSELAIPEALIPAEALALRSAGAQLPPVDTVRDGVPGVNVAGYLRAELGIGEIARQMVAALDAAGVPAAPIELNAPASRAGHPFAGLDAERPPLPVNLICVNADGVPRLAREVGEQFFEGRHNIGLWWWETNAFPAEYDEAFGYVDEIWAGTSFVAQTLAAAAPVPVVHIPMPIAVAPTHPLAVGELGWPADFTFLYAYDYNSTVRRKNPVAAVRAFTTAFAEGEGPVLVLKSINADKQPDQHAEVLDAIGGRTDIVILGGYLDAPDRDRLMASCDCYVSLHRCEGLGLTIAEAMYLGKPVIATGYSGNMDYMTAANSLAVDFTMIPVGEGAWPYPADGEWAEPDVEHAARLMRQVFDDPQAAAALGVRAAADMRAGHSLLVTGRAAEARLRRIAPRLAGGARAPLPSSARAGALIAAGSAPRVRARGGKAGAALRRIVLRAIRPYTYWQEEINRALSDDARALDRRVNARVSALHATALGRLREQERQLEALRAELAARPVPSGAVAEPQPSTPARPASGGPRVTVVTVGPNAQLAHVRVLARSLARTNPGTPCVWVLTDEPYGLPDVSGEPIELLVAADLAIPGMRELAFEHDRDALAAVLTPAAIEHVLRRDDVDAVVLLRPATFVAGPLDPITAPLVAAPLVLTPHMAEPATGPDALERELFASVRGVFNAGVVAVADVPEALEALRWWDEQVRADCVDDPHRGLYYEQRHLDLTLAVVPGLHVLRDRGVNIGHWNLAERAPRLAGGRVEVDGRSATVVHFSGYDPERPDLATIDRPAVTLASFGPAADIYRLYREELLDAGARDACLLPYAYDAFDDGAPVTDAVRDLHRRLGRDAARFGDPFATGPGTFRAWMAQPAGDDGVSRFWDVIWRERPDLQALYPQHLGEDHEAFLDWVDHAGRTEYAVPWDV</sequence>
<organism evidence="3">
    <name type="scientific">freshwater metagenome</name>
    <dbReference type="NCBI Taxonomy" id="449393"/>
    <lineage>
        <taxon>unclassified sequences</taxon>
        <taxon>metagenomes</taxon>
        <taxon>ecological metagenomes</taxon>
    </lineage>
</organism>
<dbReference type="InterPro" id="IPR001296">
    <property type="entry name" value="Glyco_trans_1"/>
</dbReference>
<gene>
    <name evidence="3" type="ORF">UFOPK3674_00581</name>
</gene>
<name>A0A6J7HX58_9ZZZZ</name>
<evidence type="ECO:0000256" key="1">
    <source>
        <dbReference type="SAM" id="MobiDB-lite"/>
    </source>
</evidence>
<protein>
    <submittedName>
        <fullName evidence="3">Unannotated protein</fullName>
    </submittedName>
</protein>